<dbReference type="InterPro" id="IPR029084">
    <property type="entry name" value="Imm30"/>
</dbReference>
<organism evidence="2 3">
    <name type="scientific">Escherichia marmotae</name>
    <dbReference type="NCBI Taxonomy" id="1499973"/>
    <lineage>
        <taxon>Bacteria</taxon>
        <taxon>Pseudomonadati</taxon>
        <taxon>Pseudomonadota</taxon>
        <taxon>Gammaproteobacteria</taxon>
        <taxon>Enterobacterales</taxon>
        <taxon>Enterobacteriaceae</taxon>
        <taxon>Escherichia</taxon>
    </lineage>
</organism>
<evidence type="ECO:0000259" key="1">
    <source>
        <dbReference type="Pfam" id="PF15565"/>
    </source>
</evidence>
<protein>
    <submittedName>
        <fullName evidence="2">Imm30 family immunity protein</fullName>
    </submittedName>
</protein>
<dbReference type="RefSeq" id="WP_154663973.1">
    <property type="nucleotide sequence ID" value="NZ_CP025979.1"/>
</dbReference>
<evidence type="ECO:0000313" key="3">
    <source>
        <dbReference type="Proteomes" id="UP001206878"/>
    </source>
</evidence>
<accession>A0AAW5MTV1</accession>
<dbReference type="EMBL" id="JANPXH010000007">
    <property type="protein sequence ID" value="MCR6675797.1"/>
    <property type="molecule type" value="Genomic_DNA"/>
</dbReference>
<gene>
    <name evidence="2" type="ORF">NVV43_09260</name>
</gene>
<comment type="caution">
    <text evidence="2">The sequence shown here is derived from an EMBL/GenBank/DDBJ whole genome shotgun (WGS) entry which is preliminary data.</text>
</comment>
<dbReference type="AlphaFoldDB" id="A0AAW5MTV1"/>
<proteinExistence type="predicted"/>
<reference evidence="2" key="1">
    <citation type="submission" date="2022-07" db="EMBL/GenBank/DDBJ databases">
        <title>Diversity of ethanolamine utilization by human commensal Escherichia coli.</title>
        <authorList>
            <person name="Jubelin G."/>
        </authorList>
    </citation>
    <scope>NUCLEOTIDE SEQUENCE</scope>
    <source>
        <strain evidence="2">S1</strain>
    </source>
</reference>
<sequence length="147" mass="17350">MMNEQDTYWCKKLESSCHFQKESDFDTYSESIEHLNGSTNFHVLERMLFCLNDRDAGEIQYELVEACEKFPIDIYIKCITKNFREISSLSPKWFRLIIQSILNDKTYSNSLISTLKSDQSLDKEYVIEYINKLNIAKYSSIVDKLNN</sequence>
<feature type="domain" description="Immunity protein 30" evidence="1">
    <location>
        <begin position="23"/>
        <end position="109"/>
    </location>
</feature>
<dbReference type="Pfam" id="PF15565">
    <property type="entry name" value="Imm30"/>
    <property type="match status" value="1"/>
</dbReference>
<evidence type="ECO:0000313" key="2">
    <source>
        <dbReference type="EMBL" id="MCR6675797.1"/>
    </source>
</evidence>
<name>A0AAW5MTV1_9ESCH</name>
<dbReference type="Proteomes" id="UP001206878">
    <property type="component" value="Unassembled WGS sequence"/>
</dbReference>